<sequence>MTEAPPGSDGRLAAVLRDCGSAVIAVSGGVDSMSLSSFAHRTLGSDRIRMVHAVSPAVPTAATDRVRRQAIHEGWSLRLVDAGEFADERYRANPVDRCFFCKSNLYSALSRLSDGLVLSGTNTDDLGDYRPGLAAAEELGVRHPFVEAGFAKSDVRALARRLGLPDLAALPASPCLSSRVETGIRIEADTLQLIDDIETWLRDRLEPETVRCRLRPQGFFVELDAATLQALGSEGRVRLIRGARSRFPELAGRAFAVEAYRRGSAFVGDKQVVNG</sequence>
<dbReference type="EMBL" id="JAZHOF010000003">
    <property type="protein sequence ID" value="MEJ8571491.1"/>
    <property type="molecule type" value="Genomic_DNA"/>
</dbReference>
<dbReference type="RefSeq" id="WP_340329192.1">
    <property type="nucleotide sequence ID" value="NZ_JAZHOF010000003.1"/>
</dbReference>
<gene>
    <name evidence="2" type="ORF">V3328_08410</name>
</gene>
<dbReference type="InterPro" id="IPR014729">
    <property type="entry name" value="Rossmann-like_a/b/a_fold"/>
</dbReference>
<dbReference type="PANTHER" id="PTHR43169:SF2">
    <property type="entry name" value="NAD_GMP SYNTHASE DOMAIN-CONTAINING PROTEIN"/>
    <property type="match status" value="1"/>
</dbReference>
<dbReference type="GO" id="GO:0016783">
    <property type="term" value="F:sulfurtransferase activity"/>
    <property type="evidence" value="ECO:0007669"/>
    <property type="project" value="InterPro"/>
</dbReference>
<keyword evidence="3" id="KW-1185">Reference proteome</keyword>
<accession>A0AAW9RVE3</accession>
<dbReference type="InterPro" id="IPR052188">
    <property type="entry name" value="Ni-pincer_cofactor_biosynth"/>
</dbReference>
<proteinExistence type="predicted"/>
<dbReference type="GO" id="GO:0016787">
    <property type="term" value="F:hydrolase activity"/>
    <property type="evidence" value="ECO:0007669"/>
    <property type="project" value="UniProtKB-KW"/>
</dbReference>
<keyword evidence="2" id="KW-0378">Hydrolase</keyword>
<dbReference type="PANTHER" id="PTHR43169">
    <property type="entry name" value="EXSB FAMILY PROTEIN"/>
    <property type="match status" value="1"/>
</dbReference>
<protein>
    <submittedName>
        <fullName evidence="2">Adenine nucleotide alpha hydrolase</fullName>
    </submittedName>
</protein>
<reference evidence="2 3" key="1">
    <citation type="submission" date="2024-02" db="EMBL/GenBank/DDBJ databases">
        <title>Genome analysis and characterization of Microbaculum marinisediminis sp. nov., isolated from marine sediment.</title>
        <authorList>
            <person name="Du Z.-J."/>
            <person name="Ye Y.-Q."/>
            <person name="Zhang Z.-R."/>
            <person name="Yuan S.-M."/>
            <person name="Zhang X.-Y."/>
        </authorList>
    </citation>
    <scope>NUCLEOTIDE SEQUENCE [LARGE SCALE GENOMIC DNA]</scope>
    <source>
        <strain evidence="2 3">SDUM1044001</strain>
    </source>
</reference>
<dbReference type="InterPro" id="IPR005232">
    <property type="entry name" value="LarE"/>
</dbReference>
<dbReference type="Gene3D" id="3.40.50.620">
    <property type="entry name" value="HUPs"/>
    <property type="match status" value="1"/>
</dbReference>
<evidence type="ECO:0000256" key="1">
    <source>
        <dbReference type="PIRSR" id="PIRSR006661-1"/>
    </source>
</evidence>
<evidence type="ECO:0000313" key="2">
    <source>
        <dbReference type="EMBL" id="MEJ8571491.1"/>
    </source>
</evidence>
<dbReference type="AlphaFoldDB" id="A0AAW9RVE3"/>
<dbReference type="Proteomes" id="UP001378188">
    <property type="component" value="Unassembled WGS sequence"/>
</dbReference>
<name>A0AAW9RVE3_9HYPH</name>
<evidence type="ECO:0000313" key="3">
    <source>
        <dbReference type="Proteomes" id="UP001378188"/>
    </source>
</evidence>
<dbReference type="SUPFAM" id="SSF52402">
    <property type="entry name" value="Adenine nucleotide alpha hydrolases-like"/>
    <property type="match status" value="1"/>
</dbReference>
<comment type="caution">
    <text evidence="2">The sequence shown here is derived from an EMBL/GenBank/DDBJ whole genome shotgun (WGS) entry which is preliminary data.</text>
</comment>
<organism evidence="2 3">
    <name type="scientific">Microbaculum marinum</name>
    <dbReference type="NCBI Taxonomy" id="1764581"/>
    <lineage>
        <taxon>Bacteria</taxon>
        <taxon>Pseudomonadati</taxon>
        <taxon>Pseudomonadota</taxon>
        <taxon>Alphaproteobacteria</taxon>
        <taxon>Hyphomicrobiales</taxon>
        <taxon>Tepidamorphaceae</taxon>
        <taxon>Microbaculum</taxon>
    </lineage>
</organism>
<dbReference type="PIRSF" id="PIRSF006661">
    <property type="entry name" value="PP-lp_UCP006661"/>
    <property type="match status" value="1"/>
</dbReference>
<feature type="active site" description="Nucleophile and sulfur donor" evidence="1">
    <location>
        <position position="175"/>
    </location>
</feature>